<evidence type="ECO:0000313" key="12">
    <source>
        <dbReference type="EMBL" id="MDM7860302.1"/>
    </source>
</evidence>
<name>A0ABT7SVT1_9ALTE</name>
<evidence type="ECO:0000259" key="11">
    <source>
        <dbReference type="Pfam" id="PF06974"/>
    </source>
</evidence>
<dbReference type="Proteomes" id="UP001234343">
    <property type="component" value="Unassembled WGS sequence"/>
</dbReference>
<gene>
    <name evidence="12" type="ORF">QTP81_06815</name>
</gene>
<evidence type="ECO:0000313" key="13">
    <source>
        <dbReference type="Proteomes" id="UP001234343"/>
    </source>
</evidence>
<dbReference type="InterPro" id="IPR045034">
    <property type="entry name" value="O-acyltransferase_WSD1-like"/>
</dbReference>
<feature type="transmembrane region" description="Helical" evidence="9">
    <location>
        <begin position="195"/>
        <end position="217"/>
    </location>
</feature>
<keyword evidence="7" id="KW-0012">Acyltransferase</keyword>
<accession>A0ABT7SVT1</accession>
<dbReference type="Pfam" id="PF03007">
    <property type="entry name" value="WS_DGAT_cat"/>
    <property type="match status" value="1"/>
</dbReference>
<sequence length="492" mass="55959">MNKRAKAKTLTFLDKTFWLTESVDNPKHVASLQLLKKPESAAPDYVEALYNEVSQYDKASAPFNCHVRSFLGFPLRLVPSTRLDMHYHVQIHKVDDMSDRPALDEYIAKMHEVMLDRDKPLWQFHFIHDGKSDVYGIYVKVHHMYGDGATLVRWFQQGYHTESTTESFIPVWAVKRKRNKGPRVKFWRKMLRQTWSLLVATKDLLVIFIRLFFKIIWINRHYMPIPFSGTRTVLTGQVKSGRAVATMDIDFERVRVVGKKTRASANEILLCVFDIAIHRFLQDYGHTFEKALFTNMPINLRKPGEQTSGNKIAIVPVELAHGETDPYVRLRQIIANHRIVKHAAQHASPGAFSYYTVVIQSFALIFEVLRLSNVTRPIANLLVSNVPGPAEKRYLKDSELIANYPVSTMTPGGGVNITLMTYSGVANIGMVCCNKNIKTLQPLAEYCAEAFDLLEKSIDDPTVNIADIGEHIAEMPVSIVTETLHTESKQAS</sequence>
<keyword evidence="9" id="KW-0812">Transmembrane</keyword>
<keyword evidence="6" id="KW-0319">Glycerol metabolism</keyword>
<evidence type="ECO:0000256" key="1">
    <source>
        <dbReference type="ARBA" id="ARBA00004771"/>
    </source>
</evidence>
<evidence type="ECO:0000256" key="5">
    <source>
        <dbReference type="ARBA" id="ARBA00022679"/>
    </source>
</evidence>
<organism evidence="12 13">
    <name type="scientific">Alteromonas arenosi</name>
    <dbReference type="NCBI Taxonomy" id="3055817"/>
    <lineage>
        <taxon>Bacteria</taxon>
        <taxon>Pseudomonadati</taxon>
        <taxon>Pseudomonadota</taxon>
        <taxon>Gammaproteobacteria</taxon>
        <taxon>Alteromonadales</taxon>
        <taxon>Alteromonadaceae</taxon>
        <taxon>Alteromonas/Salinimonas group</taxon>
        <taxon>Alteromonas</taxon>
    </lineage>
</organism>
<evidence type="ECO:0000256" key="2">
    <source>
        <dbReference type="ARBA" id="ARBA00005189"/>
    </source>
</evidence>
<comment type="pathway">
    <text evidence="1">Glycerolipid metabolism; triacylglycerol biosynthesis.</text>
</comment>
<evidence type="ECO:0000256" key="4">
    <source>
        <dbReference type="ARBA" id="ARBA00013244"/>
    </source>
</evidence>
<dbReference type="SUPFAM" id="SSF52777">
    <property type="entry name" value="CoA-dependent acyltransferases"/>
    <property type="match status" value="1"/>
</dbReference>
<dbReference type="InterPro" id="IPR009721">
    <property type="entry name" value="O-acyltransferase_WSD1_C"/>
</dbReference>
<dbReference type="EC" id="2.3.1.20" evidence="4"/>
<comment type="similarity">
    <text evidence="3">Belongs to the long-chain O-acyltransferase family.</text>
</comment>
<dbReference type="PANTHER" id="PTHR31650:SF1">
    <property type="entry name" value="WAX ESTER SYNTHASE_DIACYLGLYCEROL ACYLTRANSFERASE 4-RELATED"/>
    <property type="match status" value="1"/>
</dbReference>
<keyword evidence="5" id="KW-0808">Transferase</keyword>
<evidence type="ECO:0000256" key="9">
    <source>
        <dbReference type="SAM" id="Phobius"/>
    </source>
</evidence>
<feature type="domain" description="O-acyltransferase WSD1-like N-terminal" evidence="10">
    <location>
        <begin position="11"/>
        <end position="268"/>
    </location>
</feature>
<keyword evidence="13" id="KW-1185">Reference proteome</keyword>
<evidence type="ECO:0000259" key="10">
    <source>
        <dbReference type="Pfam" id="PF03007"/>
    </source>
</evidence>
<dbReference type="Pfam" id="PF06974">
    <property type="entry name" value="WS_DGAT_C"/>
    <property type="match status" value="1"/>
</dbReference>
<dbReference type="InterPro" id="IPR004255">
    <property type="entry name" value="O-acyltransferase_WSD1_N"/>
</dbReference>
<evidence type="ECO:0000256" key="8">
    <source>
        <dbReference type="ARBA" id="ARBA00048109"/>
    </source>
</evidence>
<comment type="catalytic activity">
    <reaction evidence="8">
        <text>an acyl-CoA + a 1,2-diacyl-sn-glycerol = a triacyl-sn-glycerol + CoA</text>
        <dbReference type="Rhea" id="RHEA:10868"/>
        <dbReference type="ChEBI" id="CHEBI:17815"/>
        <dbReference type="ChEBI" id="CHEBI:57287"/>
        <dbReference type="ChEBI" id="CHEBI:58342"/>
        <dbReference type="ChEBI" id="CHEBI:64615"/>
        <dbReference type="EC" id="2.3.1.20"/>
    </reaction>
</comment>
<keyword evidence="9" id="KW-1133">Transmembrane helix</keyword>
<dbReference type="PANTHER" id="PTHR31650">
    <property type="entry name" value="O-ACYLTRANSFERASE (WSD1-LIKE) FAMILY PROTEIN"/>
    <property type="match status" value="1"/>
</dbReference>
<dbReference type="EMBL" id="JAUCBP010000007">
    <property type="protein sequence ID" value="MDM7860302.1"/>
    <property type="molecule type" value="Genomic_DNA"/>
</dbReference>
<evidence type="ECO:0000256" key="6">
    <source>
        <dbReference type="ARBA" id="ARBA00022798"/>
    </source>
</evidence>
<dbReference type="RefSeq" id="WP_289364607.1">
    <property type="nucleotide sequence ID" value="NZ_JAUCBP010000007.1"/>
</dbReference>
<evidence type="ECO:0000256" key="7">
    <source>
        <dbReference type="ARBA" id="ARBA00023315"/>
    </source>
</evidence>
<protein>
    <recommendedName>
        <fullName evidence="4">diacylglycerol O-acyltransferase</fullName>
        <ecNumber evidence="4">2.3.1.20</ecNumber>
    </recommendedName>
</protein>
<proteinExistence type="inferred from homology"/>
<comment type="caution">
    <text evidence="12">The sequence shown here is derived from an EMBL/GenBank/DDBJ whole genome shotgun (WGS) entry which is preliminary data.</text>
</comment>
<feature type="domain" description="O-acyltransferase WSD1 C-terminal" evidence="11">
    <location>
        <begin position="309"/>
        <end position="454"/>
    </location>
</feature>
<reference evidence="12 13" key="1">
    <citation type="submission" date="2023-06" db="EMBL/GenBank/DDBJ databases">
        <title>Alteromonas sp. ASW11-36 isolated from intertidal sand.</title>
        <authorList>
            <person name="Li Y."/>
        </authorList>
    </citation>
    <scope>NUCLEOTIDE SEQUENCE [LARGE SCALE GENOMIC DNA]</scope>
    <source>
        <strain evidence="12 13">ASW11-36</strain>
    </source>
</reference>
<keyword evidence="9" id="KW-0472">Membrane</keyword>
<evidence type="ECO:0000256" key="3">
    <source>
        <dbReference type="ARBA" id="ARBA00009587"/>
    </source>
</evidence>
<comment type="pathway">
    <text evidence="2">Lipid metabolism.</text>
</comment>